<proteinExistence type="predicted"/>
<evidence type="ECO:0000313" key="2">
    <source>
        <dbReference type="Proteomes" id="UP000501690"/>
    </source>
</evidence>
<dbReference type="Proteomes" id="UP000501690">
    <property type="component" value="Linkage Group LG11"/>
</dbReference>
<gene>
    <name evidence="1" type="ORF">DEO72_LG11g332</name>
</gene>
<evidence type="ECO:0000313" key="1">
    <source>
        <dbReference type="EMBL" id="QCE13339.1"/>
    </source>
</evidence>
<dbReference type="AlphaFoldDB" id="A0A4D6NL66"/>
<organism evidence="1 2">
    <name type="scientific">Vigna unguiculata</name>
    <name type="common">Cowpea</name>
    <dbReference type="NCBI Taxonomy" id="3917"/>
    <lineage>
        <taxon>Eukaryota</taxon>
        <taxon>Viridiplantae</taxon>
        <taxon>Streptophyta</taxon>
        <taxon>Embryophyta</taxon>
        <taxon>Tracheophyta</taxon>
        <taxon>Spermatophyta</taxon>
        <taxon>Magnoliopsida</taxon>
        <taxon>eudicotyledons</taxon>
        <taxon>Gunneridae</taxon>
        <taxon>Pentapetalae</taxon>
        <taxon>rosids</taxon>
        <taxon>fabids</taxon>
        <taxon>Fabales</taxon>
        <taxon>Fabaceae</taxon>
        <taxon>Papilionoideae</taxon>
        <taxon>50 kb inversion clade</taxon>
        <taxon>NPAAA clade</taxon>
        <taxon>indigoferoid/millettioid clade</taxon>
        <taxon>Phaseoleae</taxon>
        <taxon>Vigna</taxon>
    </lineage>
</organism>
<keyword evidence="2" id="KW-1185">Reference proteome</keyword>
<name>A0A4D6NL66_VIGUN</name>
<accession>A0A4D6NL66</accession>
<reference evidence="1 2" key="1">
    <citation type="submission" date="2019-04" db="EMBL/GenBank/DDBJ databases">
        <title>An improved genome assembly and genetic linkage map for asparagus bean, Vigna unguiculata ssp. sesquipedialis.</title>
        <authorList>
            <person name="Xia Q."/>
            <person name="Zhang R."/>
            <person name="Dong Y."/>
        </authorList>
    </citation>
    <scope>NUCLEOTIDE SEQUENCE [LARGE SCALE GENOMIC DNA]</scope>
    <source>
        <tissue evidence="1">Leaf</tissue>
    </source>
</reference>
<dbReference type="EMBL" id="CP039355">
    <property type="protein sequence ID" value="QCE13339.1"/>
    <property type="molecule type" value="Genomic_DNA"/>
</dbReference>
<sequence length="284" mass="31765">MGNTQTTNYSEQFPLSNSPLIFLRKTRFGKGREAVDTWTAEYNACGGICELELAKTNADQKQNQDLTISIRDHASNHTSDYVTYKMEVSLKMGLLSGDVTVNGPSTMLRPPQCKLPTAQGGVLKSSAFFYGTDADRMGLVVMLRARTHDDDNELPYMITVKHYFLSAYYSHGVSLVAKMCSNGEKLLKIEIEKPSKHSKGELLKMFDDVKVRGWWPDPTSSDWALKLLLPNQNDNPVPSNNNTKGLINNGGHVNGNGNGSIIVHKHYYRSRRLKIWFEGFGGKQ</sequence>
<protein>
    <submittedName>
        <fullName evidence="1">Uncharacterized protein</fullName>
    </submittedName>
</protein>